<protein>
    <recommendedName>
        <fullName evidence="4">Tetratricopeptide repeat protein</fullName>
    </recommendedName>
</protein>
<keyword evidence="3" id="KW-1185">Reference proteome</keyword>
<proteinExistence type="predicted"/>
<evidence type="ECO:0008006" key="4">
    <source>
        <dbReference type="Google" id="ProtNLM"/>
    </source>
</evidence>
<gene>
    <name evidence="2" type="ORF">GRI41_06515</name>
</gene>
<dbReference type="Proteomes" id="UP000442714">
    <property type="component" value="Unassembled WGS sequence"/>
</dbReference>
<dbReference type="OrthoDB" id="7410925at2"/>
<feature type="chain" id="PRO_5032799110" description="Tetratricopeptide repeat protein" evidence="1">
    <location>
        <begin position="26"/>
        <end position="126"/>
    </location>
</feature>
<dbReference type="EMBL" id="WTYX01000001">
    <property type="protein sequence ID" value="MXO90468.1"/>
    <property type="molecule type" value="Genomic_DNA"/>
</dbReference>
<name>A0A844ZRV2_9SPHN</name>
<accession>A0A844ZRV2</accession>
<comment type="caution">
    <text evidence="2">The sequence shown here is derived from an EMBL/GenBank/DDBJ whole genome shotgun (WGS) entry which is preliminary data.</text>
</comment>
<keyword evidence="1" id="KW-0732">Signal</keyword>
<organism evidence="2 3">
    <name type="scientific">Pontixanthobacter aquaemixtae</name>
    <dbReference type="NCBI Taxonomy" id="1958940"/>
    <lineage>
        <taxon>Bacteria</taxon>
        <taxon>Pseudomonadati</taxon>
        <taxon>Pseudomonadota</taxon>
        <taxon>Alphaproteobacteria</taxon>
        <taxon>Sphingomonadales</taxon>
        <taxon>Erythrobacteraceae</taxon>
        <taxon>Pontixanthobacter</taxon>
    </lineage>
</organism>
<evidence type="ECO:0000313" key="3">
    <source>
        <dbReference type="Proteomes" id="UP000442714"/>
    </source>
</evidence>
<sequence>MNRHNFRNLAAAILCGALIAVPAAAQTLEELDTMSDVSESEEAGIAFAQEQAGRGEFLEAIATLERVLANHPKSQSARLLHAIFLCRIDDRPGGTVELSKLKEKHFTPELWARAAAICAAPQGNEP</sequence>
<evidence type="ECO:0000256" key="1">
    <source>
        <dbReference type="SAM" id="SignalP"/>
    </source>
</evidence>
<dbReference type="RefSeq" id="WP_160603923.1">
    <property type="nucleotide sequence ID" value="NZ_WTYX01000001.1"/>
</dbReference>
<evidence type="ECO:0000313" key="2">
    <source>
        <dbReference type="EMBL" id="MXO90468.1"/>
    </source>
</evidence>
<dbReference type="AlphaFoldDB" id="A0A844ZRV2"/>
<feature type="signal peptide" evidence="1">
    <location>
        <begin position="1"/>
        <end position="25"/>
    </location>
</feature>
<reference evidence="2 3" key="1">
    <citation type="submission" date="2019-12" db="EMBL/GenBank/DDBJ databases">
        <title>Genomic-based taxomic classification of the family Erythrobacteraceae.</title>
        <authorList>
            <person name="Xu L."/>
        </authorList>
    </citation>
    <scope>NUCLEOTIDE SEQUENCE [LARGE SCALE GENOMIC DNA]</scope>
    <source>
        <strain evidence="2 3">KCTC 52763</strain>
    </source>
</reference>